<organism evidence="3">
    <name type="scientific">Haemonchus placei</name>
    <name type="common">Barber's pole worm</name>
    <dbReference type="NCBI Taxonomy" id="6290"/>
    <lineage>
        <taxon>Eukaryota</taxon>
        <taxon>Metazoa</taxon>
        <taxon>Ecdysozoa</taxon>
        <taxon>Nematoda</taxon>
        <taxon>Chromadorea</taxon>
        <taxon>Rhabditida</taxon>
        <taxon>Rhabditina</taxon>
        <taxon>Rhabditomorpha</taxon>
        <taxon>Strongyloidea</taxon>
        <taxon>Trichostrongylidae</taxon>
        <taxon>Haemonchus</taxon>
    </lineage>
</organism>
<protein>
    <submittedName>
        <fullName evidence="3">FGGY_N domain-containing protein</fullName>
    </submittedName>
</protein>
<accession>A0A0N4WKX6</accession>
<sequence length="78" mass="8526">MLPALGELASWFGSCVITGATELTWALYHELELHEGLMKPSFNEQFSVPDKRPACIPAYRALIVPGPTVCPQIVAKTI</sequence>
<dbReference type="Proteomes" id="UP000268014">
    <property type="component" value="Unassembled WGS sequence"/>
</dbReference>
<name>A0A0N4WKX6_HAEPC</name>
<evidence type="ECO:0000313" key="3">
    <source>
        <dbReference type="WBParaSite" id="HPLM_0001176101-mRNA-1"/>
    </source>
</evidence>
<reference evidence="1 2" key="2">
    <citation type="submission" date="2018-11" db="EMBL/GenBank/DDBJ databases">
        <authorList>
            <consortium name="Pathogen Informatics"/>
        </authorList>
    </citation>
    <scope>NUCLEOTIDE SEQUENCE [LARGE SCALE GENOMIC DNA]</scope>
    <source>
        <strain evidence="1 2">MHpl1</strain>
    </source>
</reference>
<proteinExistence type="predicted"/>
<evidence type="ECO:0000313" key="2">
    <source>
        <dbReference type="Proteomes" id="UP000268014"/>
    </source>
</evidence>
<keyword evidence="2" id="KW-1185">Reference proteome</keyword>
<dbReference type="AlphaFoldDB" id="A0A0N4WKX6"/>
<dbReference type="WBParaSite" id="HPLM_0001176101-mRNA-1">
    <property type="protein sequence ID" value="HPLM_0001176101-mRNA-1"/>
    <property type="gene ID" value="HPLM_0001176101"/>
</dbReference>
<dbReference type="EMBL" id="UZAF01017652">
    <property type="protein sequence ID" value="VDO43749.1"/>
    <property type="molecule type" value="Genomic_DNA"/>
</dbReference>
<reference evidence="3" key="1">
    <citation type="submission" date="2017-02" db="UniProtKB">
        <authorList>
            <consortium name="WormBaseParasite"/>
        </authorList>
    </citation>
    <scope>IDENTIFICATION</scope>
</reference>
<evidence type="ECO:0000313" key="1">
    <source>
        <dbReference type="EMBL" id="VDO43749.1"/>
    </source>
</evidence>
<gene>
    <name evidence="1" type="ORF">HPLM_LOCUS11753</name>
</gene>